<accession>A0A3E0VEN0</accession>
<dbReference type="InterPro" id="IPR016181">
    <property type="entry name" value="Acyl_CoA_acyltransferase"/>
</dbReference>
<name>A0A3E0VEN0_9MICO</name>
<dbReference type="PANTHER" id="PTHR43792">
    <property type="entry name" value="GNAT FAMILY, PUTATIVE (AFU_ORTHOLOGUE AFUA_3G00765)-RELATED-RELATED"/>
    <property type="match status" value="1"/>
</dbReference>
<dbReference type="AlphaFoldDB" id="A0A3E0VEN0"/>
<dbReference type="InterPro" id="IPR000182">
    <property type="entry name" value="GNAT_dom"/>
</dbReference>
<keyword evidence="6" id="KW-1185">Reference proteome</keyword>
<feature type="domain" description="N-acetyltransferase" evidence="4">
    <location>
        <begin position="12"/>
        <end position="187"/>
    </location>
</feature>
<organism evidence="5 6">
    <name type="scientific">Subtercola boreus</name>
    <dbReference type="NCBI Taxonomy" id="120213"/>
    <lineage>
        <taxon>Bacteria</taxon>
        <taxon>Bacillati</taxon>
        <taxon>Actinomycetota</taxon>
        <taxon>Actinomycetes</taxon>
        <taxon>Micrococcales</taxon>
        <taxon>Microbacteriaceae</taxon>
        <taxon>Subtercola</taxon>
    </lineage>
</organism>
<dbReference type="Proteomes" id="UP000256486">
    <property type="component" value="Unassembled WGS sequence"/>
</dbReference>
<dbReference type="Gene3D" id="3.40.630.30">
    <property type="match status" value="1"/>
</dbReference>
<dbReference type="EMBL" id="NBWZ01000001">
    <property type="protein sequence ID" value="RFA07830.1"/>
    <property type="molecule type" value="Genomic_DNA"/>
</dbReference>
<dbReference type="OrthoDB" id="9132139at2"/>
<dbReference type="GO" id="GO:0016747">
    <property type="term" value="F:acyltransferase activity, transferring groups other than amino-acyl groups"/>
    <property type="evidence" value="ECO:0007669"/>
    <property type="project" value="InterPro"/>
</dbReference>
<keyword evidence="1" id="KW-0808">Transferase</keyword>
<reference evidence="5 6" key="1">
    <citation type="submission" date="2017-04" db="EMBL/GenBank/DDBJ databases">
        <title>Comparative genome analysis of Subtercola boreus.</title>
        <authorList>
            <person name="Cho Y.-J."/>
            <person name="Cho A."/>
            <person name="Kim O.-S."/>
            <person name="Lee J.-I."/>
        </authorList>
    </citation>
    <scope>NUCLEOTIDE SEQUENCE [LARGE SCALE GENOMIC DNA]</scope>
    <source>
        <strain evidence="5 6">K300</strain>
    </source>
</reference>
<sequence>MTTFAPIETARLRLRPLRESDARDIHSYQRLPEVVEYMFWEVRTLEETREHLARRLLTTGLENDGDVLVVGVELGGADGIPAQAPRLIGEITVFLHSVANGQAEIGWAFHPDVQGRGYASEAAGRMLDWAFAELDIHRVEAHLDPRNTASAAVCRRLGMQQDALLRENLLFKGAWADTAIYGVLRDERAAFVADRGGADGGGGA</sequence>
<dbReference type="RefSeq" id="WP_116413252.1">
    <property type="nucleotide sequence ID" value="NZ_NBWZ01000001.1"/>
</dbReference>
<evidence type="ECO:0000256" key="1">
    <source>
        <dbReference type="ARBA" id="ARBA00022679"/>
    </source>
</evidence>
<protein>
    <recommendedName>
        <fullName evidence="4">N-acetyltransferase domain-containing protein</fullName>
    </recommendedName>
</protein>
<evidence type="ECO:0000256" key="2">
    <source>
        <dbReference type="ARBA" id="ARBA00023315"/>
    </source>
</evidence>
<dbReference type="SUPFAM" id="SSF55729">
    <property type="entry name" value="Acyl-CoA N-acyltransferases (Nat)"/>
    <property type="match status" value="1"/>
</dbReference>
<dbReference type="PANTHER" id="PTHR43792:SF8">
    <property type="entry name" value="[RIBOSOMAL PROTEIN US5]-ALANINE N-ACETYLTRANSFERASE"/>
    <property type="match status" value="1"/>
</dbReference>
<proteinExistence type="inferred from homology"/>
<evidence type="ECO:0000256" key="3">
    <source>
        <dbReference type="ARBA" id="ARBA00038502"/>
    </source>
</evidence>
<gene>
    <name evidence="5" type="ORF">B7R54_00340</name>
</gene>
<keyword evidence="2" id="KW-0012">Acyltransferase</keyword>
<comment type="similarity">
    <text evidence="3">Belongs to the acetyltransferase family. RimJ subfamily.</text>
</comment>
<comment type="caution">
    <text evidence="5">The sequence shown here is derived from an EMBL/GenBank/DDBJ whole genome shotgun (WGS) entry which is preliminary data.</text>
</comment>
<evidence type="ECO:0000313" key="6">
    <source>
        <dbReference type="Proteomes" id="UP000256486"/>
    </source>
</evidence>
<evidence type="ECO:0000259" key="4">
    <source>
        <dbReference type="PROSITE" id="PS51186"/>
    </source>
</evidence>
<evidence type="ECO:0000313" key="5">
    <source>
        <dbReference type="EMBL" id="RFA07830.1"/>
    </source>
</evidence>
<dbReference type="PROSITE" id="PS51186">
    <property type="entry name" value="GNAT"/>
    <property type="match status" value="1"/>
</dbReference>
<dbReference type="InterPro" id="IPR051531">
    <property type="entry name" value="N-acetyltransferase"/>
</dbReference>
<dbReference type="Pfam" id="PF13302">
    <property type="entry name" value="Acetyltransf_3"/>
    <property type="match status" value="1"/>
</dbReference>